<name>A0A6L5X9M7_9BACT</name>
<keyword evidence="3 7" id="KW-0862">Zinc</keyword>
<feature type="binding site" evidence="7">
    <location>
        <position position="132"/>
    </location>
    <ligand>
        <name>Zn(2+)</name>
        <dbReference type="ChEBI" id="CHEBI:29105"/>
    </ligand>
</feature>
<evidence type="ECO:0000256" key="5">
    <source>
        <dbReference type="ARBA" id="ARBA00023125"/>
    </source>
</evidence>
<evidence type="ECO:0000256" key="2">
    <source>
        <dbReference type="ARBA" id="ARBA00022491"/>
    </source>
</evidence>
<feature type="binding site" evidence="7">
    <location>
        <position position="94"/>
    </location>
    <ligand>
        <name>Zn(2+)</name>
        <dbReference type="ChEBI" id="CHEBI:29105"/>
    </ligand>
</feature>
<keyword evidence="7" id="KW-0479">Metal-binding</keyword>
<dbReference type="AlphaFoldDB" id="A0A6L5X9M7"/>
<feature type="binding site" evidence="7">
    <location>
        <position position="129"/>
    </location>
    <ligand>
        <name>Zn(2+)</name>
        <dbReference type="ChEBI" id="CHEBI:29105"/>
    </ligand>
</feature>
<dbReference type="CDD" id="cd07153">
    <property type="entry name" value="Fur_like"/>
    <property type="match status" value="1"/>
</dbReference>
<dbReference type="Gene3D" id="1.10.10.10">
    <property type="entry name" value="Winged helix-like DNA-binding domain superfamily/Winged helix DNA-binding domain"/>
    <property type="match status" value="1"/>
</dbReference>
<keyword evidence="4" id="KW-0805">Transcription regulation</keyword>
<dbReference type="GO" id="GO:0045892">
    <property type="term" value="P:negative regulation of DNA-templated transcription"/>
    <property type="evidence" value="ECO:0007669"/>
    <property type="project" value="TreeGrafter"/>
</dbReference>
<dbReference type="PANTHER" id="PTHR33202">
    <property type="entry name" value="ZINC UPTAKE REGULATION PROTEIN"/>
    <property type="match status" value="1"/>
</dbReference>
<gene>
    <name evidence="8" type="ORF">FYJ29_04680</name>
</gene>
<evidence type="ECO:0000256" key="4">
    <source>
        <dbReference type="ARBA" id="ARBA00023015"/>
    </source>
</evidence>
<keyword evidence="9" id="KW-1185">Reference proteome</keyword>
<protein>
    <submittedName>
        <fullName evidence="8">Transcriptional repressor</fullName>
    </submittedName>
</protein>
<evidence type="ECO:0000256" key="3">
    <source>
        <dbReference type="ARBA" id="ARBA00022833"/>
    </source>
</evidence>
<dbReference type="SUPFAM" id="SSF46785">
    <property type="entry name" value="Winged helix' DNA-binding domain"/>
    <property type="match status" value="1"/>
</dbReference>
<dbReference type="Gene3D" id="3.30.1490.190">
    <property type="match status" value="1"/>
</dbReference>
<evidence type="ECO:0000313" key="8">
    <source>
        <dbReference type="EMBL" id="MSS17060.1"/>
    </source>
</evidence>
<dbReference type="EMBL" id="VULT01000005">
    <property type="protein sequence ID" value="MSS17060.1"/>
    <property type="molecule type" value="Genomic_DNA"/>
</dbReference>
<keyword evidence="5" id="KW-0238">DNA-binding</keyword>
<evidence type="ECO:0000313" key="9">
    <source>
        <dbReference type="Proteomes" id="UP000483362"/>
    </source>
</evidence>
<sequence length="141" mass="16399">METAVQHLINHGIRPSVQRVAIMHYLMEHFTHPTVDTIYRDLLPEIPTLSRTTVYNTLQLLQEHNAVWALSIDKRNVHYDGNLKPHAHFLCRECGQVFDIEIDDHLKSHLHSYPGFKVEKVELNYFGLCPNCKAKQVESQN</sequence>
<comment type="caution">
    <text evidence="8">The sequence shown here is derived from an EMBL/GenBank/DDBJ whole genome shotgun (WGS) entry which is preliminary data.</text>
</comment>
<comment type="cofactor">
    <cofactor evidence="7">
        <name>Zn(2+)</name>
        <dbReference type="ChEBI" id="CHEBI:29105"/>
    </cofactor>
    <text evidence="7">Binds 1 zinc ion per subunit.</text>
</comment>
<dbReference type="Proteomes" id="UP000483362">
    <property type="component" value="Unassembled WGS sequence"/>
</dbReference>
<dbReference type="RefSeq" id="WP_154327538.1">
    <property type="nucleotide sequence ID" value="NZ_CP045696.1"/>
</dbReference>
<dbReference type="InterPro" id="IPR002481">
    <property type="entry name" value="FUR"/>
</dbReference>
<comment type="similarity">
    <text evidence="1">Belongs to the Fur family.</text>
</comment>
<keyword evidence="6" id="KW-0804">Transcription</keyword>
<feature type="binding site" evidence="7">
    <location>
        <position position="91"/>
    </location>
    <ligand>
        <name>Zn(2+)</name>
        <dbReference type="ChEBI" id="CHEBI:29105"/>
    </ligand>
</feature>
<accession>A0A6L5X9M7</accession>
<reference evidence="8 9" key="1">
    <citation type="submission" date="2019-08" db="EMBL/GenBank/DDBJ databases">
        <title>In-depth cultivation of the pig gut microbiome towards novel bacterial diversity and tailored functional studies.</title>
        <authorList>
            <person name="Wylensek D."/>
            <person name="Hitch T.C.A."/>
            <person name="Clavel T."/>
        </authorList>
    </citation>
    <scope>NUCLEOTIDE SEQUENCE [LARGE SCALE GENOMIC DNA]</scope>
    <source>
        <strain evidence="8 9">Oil-RF-744-WCA-WT-10</strain>
    </source>
</reference>
<organism evidence="8 9">
    <name type="scientific">Sodaliphilus pleomorphus</name>
    <dbReference type="NCBI Taxonomy" id="2606626"/>
    <lineage>
        <taxon>Bacteria</taxon>
        <taxon>Pseudomonadati</taxon>
        <taxon>Bacteroidota</taxon>
        <taxon>Bacteroidia</taxon>
        <taxon>Bacteroidales</taxon>
        <taxon>Muribaculaceae</taxon>
        <taxon>Sodaliphilus</taxon>
    </lineage>
</organism>
<dbReference type="GO" id="GO:0008270">
    <property type="term" value="F:zinc ion binding"/>
    <property type="evidence" value="ECO:0007669"/>
    <property type="project" value="TreeGrafter"/>
</dbReference>
<evidence type="ECO:0000256" key="1">
    <source>
        <dbReference type="ARBA" id="ARBA00007957"/>
    </source>
</evidence>
<dbReference type="GO" id="GO:0003700">
    <property type="term" value="F:DNA-binding transcription factor activity"/>
    <property type="evidence" value="ECO:0007669"/>
    <property type="project" value="InterPro"/>
</dbReference>
<dbReference type="InterPro" id="IPR036388">
    <property type="entry name" value="WH-like_DNA-bd_sf"/>
</dbReference>
<dbReference type="InterPro" id="IPR036390">
    <property type="entry name" value="WH_DNA-bd_sf"/>
</dbReference>
<keyword evidence="2" id="KW-0678">Repressor</keyword>
<dbReference type="PANTHER" id="PTHR33202:SF8">
    <property type="entry name" value="PEROXIDE-RESPONSIVE REPRESSOR PERR"/>
    <property type="match status" value="1"/>
</dbReference>
<proteinExistence type="inferred from homology"/>
<dbReference type="GO" id="GO:0000976">
    <property type="term" value="F:transcription cis-regulatory region binding"/>
    <property type="evidence" value="ECO:0007669"/>
    <property type="project" value="TreeGrafter"/>
</dbReference>
<evidence type="ECO:0000256" key="6">
    <source>
        <dbReference type="ARBA" id="ARBA00023163"/>
    </source>
</evidence>
<dbReference type="GO" id="GO:1900376">
    <property type="term" value="P:regulation of secondary metabolite biosynthetic process"/>
    <property type="evidence" value="ECO:0007669"/>
    <property type="project" value="TreeGrafter"/>
</dbReference>
<evidence type="ECO:0000256" key="7">
    <source>
        <dbReference type="PIRSR" id="PIRSR602481-1"/>
    </source>
</evidence>
<dbReference type="InterPro" id="IPR043135">
    <property type="entry name" value="Fur_C"/>
</dbReference>
<dbReference type="Pfam" id="PF01475">
    <property type="entry name" value="FUR"/>
    <property type="match status" value="1"/>
</dbReference>